<gene>
    <name evidence="2" type="ORF">U9M48_020816</name>
</gene>
<protein>
    <submittedName>
        <fullName evidence="2">Uncharacterized protein</fullName>
    </submittedName>
</protein>
<dbReference type="PANTHER" id="PTHR33103:SF45">
    <property type="entry name" value="OS01G0154600 PROTEIN"/>
    <property type="match status" value="1"/>
</dbReference>
<evidence type="ECO:0000313" key="3">
    <source>
        <dbReference type="Proteomes" id="UP001341281"/>
    </source>
</evidence>
<dbReference type="EMBL" id="CP144748">
    <property type="protein sequence ID" value="WVZ72341.1"/>
    <property type="molecule type" value="Genomic_DNA"/>
</dbReference>
<dbReference type="Pfam" id="PF05056">
    <property type="entry name" value="DUF674"/>
    <property type="match status" value="1"/>
</dbReference>
<dbReference type="AlphaFoldDB" id="A0AAQ3WT09"/>
<dbReference type="PANTHER" id="PTHR33103">
    <property type="entry name" value="OS01G0153900 PROTEIN"/>
    <property type="match status" value="1"/>
</dbReference>
<name>A0AAQ3WT09_PASNO</name>
<dbReference type="Proteomes" id="UP001341281">
    <property type="component" value="Chromosome 04"/>
</dbReference>
<reference evidence="2 3" key="1">
    <citation type="submission" date="2024-02" db="EMBL/GenBank/DDBJ databases">
        <title>High-quality chromosome-scale genome assembly of Pensacola bahiagrass (Paspalum notatum Flugge var. saurae).</title>
        <authorList>
            <person name="Vega J.M."/>
            <person name="Podio M."/>
            <person name="Orjuela J."/>
            <person name="Siena L.A."/>
            <person name="Pessino S.C."/>
            <person name="Combes M.C."/>
            <person name="Mariac C."/>
            <person name="Albertini E."/>
            <person name="Pupilli F."/>
            <person name="Ortiz J.P.A."/>
            <person name="Leblanc O."/>
        </authorList>
    </citation>
    <scope>NUCLEOTIDE SEQUENCE [LARGE SCALE GENOMIC DNA]</scope>
    <source>
        <strain evidence="2">R1</strain>
        <tissue evidence="2">Leaf</tissue>
    </source>
</reference>
<accession>A0AAQ3WT09</accession>
<sequence length="325" mass="35189">MDRPWTAHGGYIGPQENSEPTSAWPKVWPRCQKPVVFSPLPFSVRAARNTSAVLIAVVASSPCGGRQQQHYTNQPQEIGRQGHDIMDADELSMKLLIDTKAQKVCFAEAGNNVVEFLSTLLCLPVSTIINLLTKERMVGSIGNILDIVQELDTKYVISSRSKECYVSPAVAPSVLHPLQQLLDAPLNVSESFFTCPNQGKVSHYGSTITYAACGYFSTIKDTICPCCHKSMGNALVHVKADGLVAGTATYTVKDDLSVTPASSVSSITLLAQCGVKDLSTLQERTVKIGKEEALEILLASLKSKTVLTDVFLEKKKARCKKETGA</sequence>
<evidence type="ECO:0000256" key="1">
    <source>
        <dbReference type="SAM" id="MobiDB-lite"/>
    </source>
</evidence>
<keyword evidence="3" id="KW-1185">Reference proteome</keyword>
<organism evidence="2 3">
    <name type="scientific">Paspalum notatum var. saurae</name>
    <dbReference type="NCBI Taxonomy" id="547442"/>
    <lineage>
        <taxon>Eukaryota</taxon>
        <taxon>Viridiplantae</taxon>
        <taxon>Streptophyta</taxon>
        <taxon>Embryophyta</taxon>
        <taxon>Tracheophyta</taxon>
        <taxon>Spermatophyta</taxon>
        <taxon>Magnoliopsida</taxon>
        <taxon>Liliopsida</taxon>
        <taxon>Poales</taxon>
        <taxon>Poaceae</taxon>
        <taxon>PACMAD clade</taxon>
        <taxon>Panicoideae</taxon>
        <taxon>Andropogonodae</taxon>
        <taxon>Paspaleae</taxon>
        <taxon>Paspalinae</taxon>
        <taxon>Paspalum</taxon>
    </lineage>
</organism>
<evidence type="ECO:0000313" key="2">
    <source>
        <dbReference type="EMBL" id="WVZ72341.1"/>
    </source>
</evidence>
<feature type="region of interest" description="Disordered" evidence="1">
    <location>
        <begin position="1"/>
        <end position="23"/>
    </location>
</feature>
<dbReference type="InterPro" id="IPR007750">
    <property type="entry name" value="DUF674"/>
</dbReference>
<proteinExistence type="predicted"/>